<comment type="subcellular location">
    <subcellularLocation>
        <location evidence="1">Cell membrane</location>
        <topology evidence="1">Multi-pass membrane protein</topology>
    </subcellularLocation>
</comment>
<feature type="domain" description="Potassium channel" evidence="9">
    <location>
        <begin position="77"/>
        <end position="157"/>
    </location>
</feature>
<evidence type="ECO:0000256" key="1">
    <source>
        <dbReference type="ARBA" id="ARBA00004651"/>
    </source>
</evidence>
<feature type="transmembrane region" description="Helical" evidence="8">
    <location>
        <begin position="143"/>
        <end position="163"/>
    </location>
</feature>
<keyword evidence="2" id="KW-1003">Cell membrane</keyword>
<comment type="caution">
    <text evidence="11">The sequence shown here is derived from an EMBL/GenBank/DDBJ whole genome shotgun (WGS) entry which is preliminary data.</text>
</comment>
<dbReference type="Pfam" id="PF13515">
    <property type="entry name" value="FUSC_2"/>
    <property type="match status" value="1"/>
</dbReference>
<accession>A0ABW0XTM0</accession>
<dbReference type="PANTHER" id="PTHR30509:SF9">
    <property type="entry name" value="MULTIDRUG RESISTANCE PROTEIN MDTO"/>
    <property type="match status" value="1"/>
</dbReference>
<feature type="transmembrane region" description="Helical" evidence="8">
    <location>
        <begin position="809"/>
        <end position="830"/>
    </location>
</feature>
<evidence type="ECO:0000256" key="3">
    <source>
        <dbReference type="ARBA" id="ARBA00022692"/>
    </source>
</evidence>
<evidence type="ECO:0000256" key="5">
    <source>
        <dbReference type="ARBA" id="ARBA00023136"/>
    </source>
</evidence>
<keyword evidence="3 8" id="KW-0812">Transmembrane</keyword>
<evidence type="ECO:0000256" key="6">
    <source>
        <dbReference type="ARBA" id="ARBA00043993"/>
    </source>
</evidence>
<sequence>MAAFWIALGIVVLGAGLVDLFLTSLDYDEAGFLATPLCALQWRVMRRATRRMPRRWRPAALRQATGLQIATSLLAWLLCIVLGFGFIYYGLTPGNGFSYDGRGLGPSMFSALYLSAAQLATVGTSQITPETDVLRTLTILETMSGLVLVTLALTFLLGVYQVVRDLSALSSKLFHVAGTEDPVASLAPYFPQGQATGLDGYLESLHDSFSSYTDGLRLHHITYYFQSGRDHFSLPYALNRLGGIIATLRWGLPADHPAAQQPLLTPLTLHFTRFADYLHQQLRWQSTDVPEAVAFDAFAAAYPDGRSADRWVNRFLRMDREMATLAALDGAEDAHRAYQRYQQWLPFAFRAQQLAAAVGRDLDYQPLLPARRDEPPPPIGRTGPAQPIGHRLRTATYLWVAVPDPGLTRLAGAARALLAVVAAIATMYGLLNGLGRGATALPVAMFGGMVAMQAATKARDATIGGRRLTTTLMVLPAVAGVAIGAATDPVPAAAAGALVGVVFCGVWARRFGVRSAALGQLGFMASYFALLLRLPLSLMPWLTVSAAVGTIWAYLARFVLIPERPAQVLRRGLVAFSGRLLDVFDPLIDAVSAARWDPDITRRVRTDLRQLHRCGRFLEGQLRALAPTTVDTTQQPGDLRLRLFDAELAAGHLVRTAGRIAQTGTEVPIVVRARLAGMLTEAQQNLRKTAHRHRVTRPTSGAGAPEATTPVPARPSLPTDDTRRLHDAIEELLAAVARASDLQTAVLADRNATRGEVTTDSVPTDPEPPPVTPTGHPRLSFTTRQAIQAAVATGLALLAGAALSPTRQYWAAIAAFVVFGGTDTSGHAIVKGLQRIAGTLLGAIIGFAIALLTGAAPAVVLPLVAVCVFAAMYTAPISYAQMVFWMTMLIALLYEFLGKLNTLAIELRVAETVLGAVIALATATFLLPTRTRQKFTTDLLALLRTIGDITRTALTGPPDRHALRHQTNTMNQNLRRLYRTATPFRRAAGALRRDGIERQLTALSALAYYTRHLSDPRTPPPPAAPLDELAELTDENLHALTQAITGHPSGDTHDPAAILPPTDDPASGHPTVRDVVRINQIITTLTADITPDEPDPDSHRE</sequence>
<evidence type="ECO:0000313" key="11">
    <source>
        <dbReference type="EMBL" id="MFC5673950.1"/>
    </source>
</evidence>
<reference evidence="12" key="1">
    <citation type="journal article" date="2019" name="Int. J. Syst. Evol. Microbiol.">
        <title>The Global Catalogue of Microorganisms (GCM) 10K type strain sequencing project: providing services to taxonomists for standard genome sequencing and annotation.</title>
        <authorList>
            <consortium name="The Broad Institute Genomics Platform"/>
            <consortium name="The Broad Institute Genome Sequencing Center for Infectious Disease"/>
            <person name="Wu L."/>
            <person name="Ma J."/>
        </authorList>
    </citation>
    <scope>NUCLEOTIDE SEQUENCE [LARGE SCALE GENOMIC DNA]</scope>
    <source>
        <strain evidence="12">JCM 13852</strain>
    </source>
</reference>
<feature type="region of interest" description="Disordered" evidence="7">
    <location>
        <begin position="750"/>
        <end position="774"/>
    </location>
</feature>
<evidence type="ECO:0000256" key="4">
    <source>
        <dbReference type="ARBA" id="ARBA00022989"/>
    </source>
</evidence>
<feature type="transmembrane region" description="Helical" evidence="8">
    <location>
        <begin position="879"/>
        <end position="897"/>
    </location>
</feature>
<feature type="transmembrane region" description="Helical" evidence="8">
    <location>
        <begin position="492"/>
        <end position="508"/>
    </location>
</feature>
<comment type="similarity">
    <text evidence="6">Belongs to the YccS/YhfK family.</text>
</comment>
<evidence type="ECO:0000256" key="2">
    <source>
        <dbReference type="ARBA" id="ARBA00022475"/>
    </source>
</evidence>
<feature type="transmembrane region" description="Helical" evidence="8">
    <location>
        <begin position="842"/>
        <end position="873"/>
    </location>
</feature>
<feature type="transmembrane region" description="Helical" evidence="8">
    <location>
        <begin position="437"/>
        <end position="456"/>
    </location>
</feature>
<feature type="domain" description="Integral membrane bound transporter" evidence="10">
    <location>
        <begin position="795"/>
        <end position="921"/>
    </location>
</feature>
<keyword evidence="5 8" id="KW-0472">Membrane</keyword>
<dbReference type="SUPFAM" id="SSF81324">
    <property type="entry name" value="Voltage-gated potassium channels"/>
    <property type="match status" value="1"/>
</dbReference>
<feature type="transmembrane region" description="Helical" evidence="8">
    <location>
        <begin position="66"/>
        <end position="91"/>
    </location>
</feature>
<feature type="region of interest" description="Disordered" evidence="7">
    <location>
        <begin position="685"/>
        <end position="720"/>
    </location>
</feature>
<dbReference type="Gene3D" id="1.10.287.70">
    <property type="match status" value="1"/>
</dbReference>
<keyword evidence="4 8" id="KW-1133">Transmembrane helix</keyword>
<feature type="transmembrane region" description="Helical" evidence="8">
    <location>
        <begin position="515"/>
        <end position="532"/>
    </location>
</feature>
<proteinExistence type="inferred from homology"/>
<dbReference type="InterPro" id="IPR049453">
    <property type="entry name" value="Memb_transporter_dom"/>
</dbReference>
<feature type="transmembrane region" description="Helical" evidence="8">
    <location>
        <begin position="468"/>
        <end position="486"/>
    </location>
</feature>
<feature type="region of interest" description="Disordered" evidence="7">
    <location>
        <begin position="368"/>
        <end position="388"/>
    </location>
</feature>
<feature type="transmembrane region" description="Helical" evidence="8">
    <location>
        <begin position="413"/>
        <end position="431"/>
    </location>
</feature>
<gene>
    <name evidence="11" type="ORF">ACFP2V_28850</name>
</gene>
<feature type="region of interest" description="Disordered" evidence="7">
    <location>
        <begin position="1044"/>
        <end position="1073"/>
    </location>
</feature>
<name>A0ABW0XTM0_9ACTN</name>
<evidence type="ECO:0000256" key="8">
    <source>
        <dbReference type="SAM" id="Phobius"/>
    </source>
</evidence>
<dbReference type="InterPro" id="IPR013099">
    <property type="entry name" value="K_chnl_dom"/>
</dbReference>
<evidence type="ECO:0000313" key="12">
    <source>
        <dbReference type="Proteomes" id="UP001596183"/>
    </source>
</evidence>
<evidence type="ECO:0000259" key="10">
    <source>
        <dbReference type="Pfam" id="PF13515"/>
    </source>
</evidence>
<dbReference type="Proteomes" id="UP001596183">
    <property type="component" value="Unassembled WGS sequence"/>
</dbReference>
<keyword evidence="12" id="KW-1185">Reference proteome</keyword>
<feature type="transmembrane region" description="Helical" evidence="8">
    <location>
        <begin position="909"/>
        <end position="927"/>
    </location>
</feature>
<protein>
    <submittedName>
        <fullName evidence="11">FUSC family protein</fullName>
    </submittedName>
</protein>
<organism evidence="11 12">
    <name type="scientific">Streptomyces incanus</name>
    <dbReference type="NCBI Taxonomy" id="887453"/>
    <lineage>
        <taxon>Bacteria</taxon>
        <taxon>Bacillati</taxon>
        <taxon>Actinomycetota</taxon>
        <taxon>Actinomycetes</taxon>
        <taxon>Kitasatosporales</taxon>
        <taxon>Streptomycetaceae</taxon>
        <taxon>Streptomyces</taxon>
    </lineage>
</organism>
<evidence type="ECO:0000256" key="7">
    <source>
        <dbReference type="SAM" id="MobiDB-lite"/>
    </source>
</evidence>
<feature type="transmembrane region" description="Helical" evidence="8">
    <location>
        <begin position="786"/>
        <end position="803"/>
    </location>
</feature>
<dbReference type="Pfam" id="PF07885">
    <property type="entry name" value="Ion_trans_2"/>
    <property type="match status" value="1"/>
</dbReference>
<dbReference type="EMBL" id="JBHSPC010000100">
    <property type="protein sequence ID" value="MFC5673950.1"/>
    <property type="molecule type" value="Genomic_DNA"/>
</dbReference>
<dbReference type="RefSeq" id="WP_381218232.1">
    <property type="nucleotide sequence ID" value="NZ_JBHSPC010000100.1"/>
</dbReference>
<evidence type="ECO:0000259" key="9">
    <source>
        <dbReference type="Pfam" id="PF07885"/>
    </source>
</evidence>
<dbReference type="PANTHER" id="PTHR30509">
    <property type="entry name" value="P-HYDROXYBENZOIC ACID EFFLUX PUMP SUBUNIT-RELATED"/>
    <property type="match status" value="1"/>
</dbReference>
<feature type="transmembrane region" description="Helical" evidence="8">
    <location>
        <begin position="538"/>
        <end position="560"/>
    </location>
</feature>